<dbReference type="EMBL" id="AWSO01001642">
    <property type="protein sequence ID" value="ESK83167.1"/>
    <property type="molecule type" value="Genomic_DNA"/>
</dbReference>
<sequence>MEPSTSSETPTLPIIAAESLGKAATSPEHTRTKINAHSPIQQRRNPPANSPVTVLTPILTSTLPSPRIPASSRTPDKIRPAGLAL</sequence>
<evidence type="ECO:0000256" key="1">
    <source>
        <dbReference type="SAM" id="MobiDB-lite"/>
    </source>
</evidence>
<feature type="compositionally biased region" description="Polar residues" evidence="1">
    <location>
        <begin position="1"/>
        <end position="10"/>
    </location>
</feature>
<dbReference type="KEGG" id="mrr:Moror_14989"/>
<dbReference type="HOGENOM" id="CLU_2513146_0_0_1"/>
<evidence type="ECO:0000313" key="2">
    <source>
        <dbReference type="EMBL" id="ESK83167.1"/>
    </source>
</evidence>
<feature type="compositionally biased region" description="Polar residues" evidence="1">
    <location>
        <begin position="33"/>
        <end position="44"/>
    </location>
</feature>
<protein>
    <submittedName>
        <fullName evidence="2">Uncharacterized protein</fullName>
    </submittedName>
</protein>
<dbReference type="AlphaFoldDB" id="V2WNN2"/>
<comment type="caution">
    <text evidence="2">The sequence shown here is derived from an EMBL/GenBank/DDBJ whole genome shotgun (WGS) entry which is preliminary data.</text>
</comment>
<reference evidence="2 3" key="1">
    <citation type="journal article" date="2014" name="BMC Genomics">
        <title>Genome and secretome analysis of the hemibiotrophic fungal pathogen, Moniliophthora roreri, which causes frosty pod rot disease of cacao: mechanisms of the biotrophic and necrotrophic phases.</title>
        <authorList>
            <person name="Meinhardt L.W."/>
            <person name="Costa G.G.L."/>
            <person name="Thomazella D.P.T."/>
            <person name="Teixeira P.J.P.L."/>
            <person name="Carazzolle M.F."/>
            <person name="Schuster S.C."/>
            <person name="Carlson J.E."/>
            <person name="Guiltinan M.J."/>
            <person name="Mieczkowski P."/>
            <person name="Farmer A."/>
            <person name="Ramaraj T."/>
            <person name="Crozier J."/>
            <person name="Davis R.E."/>
            <person name="Shao J."/>
            <person name="Melnick R.L."/>
            <person name="Pereira G.A.G."/>
            <person name="Bailey B.A."/>
        </authorList>
    </citation>
    <scope>NUCLEOTIDE SEQUENCE [LARGE SCALE GENOMIC DNA]</scope>
    <source>
        <strain evidence="2 3">MCA 2997</strain>
    </source>
</reference>
<organism evidence="2 3">
    <name type="scientific">Moniliophthora roreri (strain MCA 2997)</name>
    <name type="common">Cocoa frosty pod rot fungus</name>
    <name type="synonym">Crinipellis roreri</name>
    <dbReference type="NCBI Taxonomy" id="1381753"/>
    <lineage>
        <taxon>Eukaryota</taxon>
        <taxon>Fungi</taxon>
        <taxon>Dikarya</taxon>
        <taxon>Basidiomycota</taxon>
        <taxon>Agaricomycotina</taxon>
        <taxon>Agaricomycetes</taxon>
        <taxon>Agaricomycetidae</taxon>
        <taxon>Agaricales</taxon>
        <taxon>Marasmiineae</taxon>
        <taxon>Marasmiaceae</taxon>
        <taxon>Moniliophthora</taxon>
    </lineage>
</organism>
<proteinExistence type="predicted"/>
<evidence type="ECO:0000313" key="3">
    <source>
        <dbReference type="Proteomes" id="UP000017559"/>
    </source>
</evidence>
<gene>
    <name evidence="2" type="ORF">Moror_14989</name>
</gene>
<feature type="region of interest" description="Disordered" evidence="1">
    <location>
        <begin position="1"/>
        <end position="85"/>
    </location>
</feature>
<accession>V2WNN2</accession>
<feature type="compositionally biased region" description="Polar residues" evidence="1">
    <location>
        <begin position="50"/>
        <end position="64"/>
    </location>
</feature>
<keyword evidence="3" id="KW-1185">Reference proteome</keyword>
<name>V2WNN2_MONRO</name>
<dbReference type="Proteomes" id="UP000017559">
    <property type="component" value="Unassembled WGS sequence"/>
</dbReference>